<dbReference type="PANTHER" id="PTHR42037:SF1">
    <property type="match status" value="1"/>
</dbReference>
<gene>
    <name evidence="2" type="ORF">FLONG3_3923</name>
</gene>
<protein>
    <submittedName>
        <fullName evidence="2">Uncharacterized protein</fullName>
    </submittedName>
</protein>
<evidence type="ECO:0000256" key="1">
    <source>
        <dbReference type="SAM" id="MobiDB-lite"/>
    </source>
</evidence>
<evidence type="ECO:0000313" key="3">
    <source>
        <dbReference type="Proteomes" id="UP000266234"/>
    </source>
</evidence>
<comment type="caution">
    <text evidence="2">The sequence shown here is derived from an EMBL/GenBank/DDBJ whole genome shotgun (WGS) entry which is preliminary data.</text>
</comment>
<name>A0A395T0F7_9HYPO</name>
<feature type="compositionally biased region" description="Acidic residues" evidence="1">
    <location>
        <begin position="491"/>
        <end position="504"/>
    </location>
</feature>
<feature type="region of interest" description="Disordered" evidence="1">
    <location>
        <begin position="467"/>
        <end position="512"/>
    </location>
</feature>
<proteinExistence type="predicted"/>
<feature type="compositionally biased region" description="Acidic residues" evidence="1">
    <location>
        <begin position="467"/>
        <end position="477"/>
    </location>
</feature>
<dbReference type="EMBL" id="PXOG01000081">
    <property type="protein sequence ID" value="RGP77966.1"/>
    <property type="molecule type" value="Genomic_DNA"/>
</dbReference>
<sequence>MGIGPPRTDKYMRLLSRLFEFLAVFYILKGTNGPHTAISQSRTDQQSVRRRFLTGLCYLCDYRKGGSTTTSIGLESRDDGVVFWIAANSSPDDSVIAFLDITLQNLRGQPHSTIEERETLRAMLTLRSIRFASRRLRKEIRMLAHAARFCEDYLVANMDTITTPGTTEVIEKRHLSDKELGARTLTEWLHQFNSATIEPLIICQTAYRARHDPQVATLEALKEELKVAPQGTAEPFRSVKHLIGRLAERIRVPAKLIHDYSLLLEPLLDSYRIRRVEAPTAARVPMSDGLRNLASISRRMLRADDPRLEDIQSYLEQLDGSMNLEDRIRTMYDDEERQHNVHAEIQVLEEFHRNQRIFVGRDRYIACSKLACLCCKFYFRFHPGRFVEPESHQKAYLNWRPIDLPEGGRDNHWPDQRRVLGHLSKELSNLVEEQIVTQQQPTPWQPDSITNITEVMGSVTLAEIEEESANGDGEQDDLVPLAPLNIGNAVDDNDDDLGNSDGESDGGVILSD</sequence>
<dbReference type="Proteomes" id="UP000266234">
    <property type="component" value="Unassembled WGS sequence"/>
</dbReference>
<dbReference type="InterPro" id="IPR027796">
    <property type="entry name" value="OTT_1508_deam-like"/>
</dbReference>
<dbReference type="OrthoDB" id="3251507at2759"/>
<organism evidence="2 3">
    <name type="scientific">Fusarium longipes</name>
    <dbReference type="NCBI Taxonomy" id="694270"/>
    <lineage>
        <taxon>Eukaryota</taxon>
        <taxon>Fungi</taxon>
        <taxon>Dikarya</taxon>
        <taxon>Ascomycota</taxon>
        <taxon>Pezizomycotina</taxon>
        <taxon>Sordariomycetes</taxon>
        <taxon>Hypocreomycetidae</taxon>
        <taxon>Hypocreales</taxon>
        <taxon>Nectriaceae</taxon>
        <taxon>Fusarium</taxon>
    </lineage>
</organism>
<accession>A0A395T0F7</accession>
<reference evidence="2 3" key="1">
    <citation type="journal article" date="2018" name="PLoS Pathog.">
        <title>Evolution of structural diversity of trichothecenes, a family of toxins produced by plant pathogenic and entomopathogenic fungi.</title>
        <authorList>
            <person name="Proctor R.H."/>
            <person name="McCormick S.P."/>
            <person name="Kim H.S."/>
            <person name="Cardoza R.E."/>
            <person name="Stanley A.M."/>
            <person name="Lindo L."/>
            <person name="Kelly A."/>
            <person name="Brown D.W."/>
            <person name="Lee T."/>
            <person name="Vaughan M.M."/>
            <person name="Alexander N.J."/>
            <person name="Busman M."/>
            <person name="Gutierrez S."/>
        </authorList>
    </citation>
    <scope>NUCLEOTIDE SEQUENCE [LARGE SCALE GENOMIC DNA]</scope>
    <source>
        <strain evidence="2 3">NRRL 20695</strain>
    </source>
</reference>
<keyword evidence="3" id="KW-1185">Reference proteome</keyword>
<dbReference type="STRING" id="694270.A0A395T0F7"/>
<evidence type="ECO:0000313" key="2">
    <source>
        <dbReference type="EMBL" id="RGP77966.1"/>
    </source>
</evidence>
<dbReference type="AlphaFoldDB" id="A0A395T0F7"/>
<dbReference type="PANTHER" id="PTHR42037">
    <property type="match status" value="1"/>
</dbReference>
<dbReference type="Pfam" id="PF14441">
    <property type="entry name" value="OTT_1508_deam"/>
    <property type="match status" value="1"/>
</dbReference>